<evidence type="ECO:0008006" key="4">
    <source>
        <dbReference type="Google" id="ProtNLM"/>
    </source>
</evidence>
<keyword evidence="1" id="KW-0812">Transmembrane</keyword>
<sequence>MSESQKRPGIVSTIFSVIAAFFGVQSESNRQRDFKHGSPLAYIIVGIILATVMVFGLIGVVNWVLAASSGQ</sequence>
<dbReference type="OrthoDB" id="5625885at2"/>
<keyword evidence="1" id="KW-0472">Membrane</keyword>
<evidence type="ECO:0000313" key="3">
    <source>
        <dbReference type="Proteomes" id="UP000295531"/>
    </source>
</evidence>
<comment type="caution">
    <text evidence="2">The sequence shown here is derived from an EMBL/GenBank/DDBJ whole genome shotgun (WGS) entry which is preliminary data.</text>
</comment>
<name>A0A4R6PIK8_9GAMM</name>
<dbReference type="Proteomes" id="UP000295531">
    <property type="component" value="Unassembled WGS sequence"/>
</dbReference>
<evidence type="ECO:0000313" key="2">
    <source>
        <dbReference type="EMBL" id="TDP37566.1"/>
    </source>
</evidence>
<feature type="transmembrane region" description="Helical" evidence="1">
    <location>
        <begin position="42"/>
        <end position="65"/>
    </location>
</feature>
<reference evidence="2 3" key="1">
    <citation type="submission" date="2019-03" db="EMBL/GenBank/DDBJ databases">
        <title>Freshwater and sediment microbial communities from various areas in North America, analyzing microbe dynamics in response to fracking.</title>
        <authorList>
            <person name="Lamendella R."/>
        </authorList>
    </citation>
    <scope>NUCLEOTIDE SEQUENCE [LARGE SCALE GENOMIC DNA]</scope>
    <source>
        <strain evidence="2 3">18_TX</strain>
    </source>
</reference>
<keyword evidence="3" id="KW-1185">Reference proteome</keyword>
<proteinExistence type="predicted"/>
<dbReference type="RefSeq" id="WP_133539418.1">
    <property type="nucleotide sequence ID" value="NZ_SNXI01000006.1"/>
</dbReference>
<dbReference type="Pfam" id="PF11174">
    <property type="entry name" value="DUF2970"/>
    <property type="match status" value="1"/>
</dbReference>
<evidence type="ECO:0000256" key="1">
    <source>
        <dbReference type="SAM" id="Phobius"/>
    </source>
</evidence>
<gene>
    <name evidence="2" type="ORF">DEU29_10628</name>
</gene>
<protein>
    <recommendedName>
        <fullName evidence="4">DUF2970 family protein</fullName>
    </recommendedName>
</protein>
<organism evidence="2 3">
    <name type="scientific">Idiomarina aquatica</name>
    <dbReference type="NCBI Taxonomy" id="1327752"/>
    <lineage>
        <taxon>Bacteria</taxon>
        <taxon>Pseudomonadati</taxon>
        <taxon>Pseudomonadota</taxon>
        <taxon>Gammaproteobacteria</taxon>
        <taxon>Alteromonadales</taxon>
        <taxon>Idiomarinaceae</taxon>
        <taxon>Idiomarina</taxon>
    </lineage>
</organism>
<keyword evidence="1" id="KW-1133">Transmembrane helix</keyword>
<dbReference type="InterPro" id="IPR021344">
    <property type="entry name" value="DUF2970"/>
</dbReference>
<dbReference type="EMBL" id="SNXI01000006">
    <property type="protein sequence ID" value="TDP37566.1"/>
    <property type="molecule type" value="Genomic_DNA"/>
</dbReference>
<accession>A0A4R6PIK8</accession>
<dbReference type="AlphaFoldDB" id="A0A4R6PIK8"/>